<evidence type="ECO:0000313" key="5">
    <source>
        <dbReference type="EMBL" id="OCF25510.1"/>
    </source>
</evidence>
<dbReference type="GeneID" id="30209729"/>
<reference evidence="5" key="1">
    <citation type="submission" date="2013-07" db="EMBL/GenBank/DDBJ databases">
        <title>The Genome Sequence of Cryptococcus bestiolae CBS10118.</title>
        <authorList>
            <consortium name="The Broad Institute Genome Sequencing Platform"/>
            <person name="Cuomo C."/>
            <person name="Litvintseva A."/>
            <person name="Chen Y."/>
            <person name="Heitman J."/>
            <person name="Sun S."/>
            <person name="Springer D."/>
            <person name="Dromer F."/>
            <person name="Young S.K."/>
            <person name="Zeng Q."/>
            <person name="Gargeya S."/>
            <person name="Fitzgerald M."/>
            <person name="Abouelleil A."/>
            <person name="Alvarado L."/>
            <person name="Berlin A.M."/>
            <person name="Chapman S.B."/>
            <person name="Dewar J."/>
            <person name="Goldberg J."/>
            <person name="Griggs A."/>
            <person name="Gujja S."/>
            <person name="Hansen M."/>
            <person name="Howarth C."/>
            <person name="Imamovic A."/>
            <person name="Larimer J."/>
            <person name="McCowan C."/>
            <person name="Murphy C."/>
            <person name="Pearson M."/>
            <person name="Priest M."/>
            <person name="Roberts A."/>
            <person name="Saif S."/>
            <person name="Shea T."/>
            <person name="Sykes S."/>
            <person name="Wortman J."/>
            <person name="Nusbaum C."/>
            <person name="Birren B."/>
        </authorList>
    </citation>
    <scope>NUCLEOTIDE SEQUENCE [LARGE SCALE GENOMIC DNA]</scope>
    <source>
        <strain evidence="5">CBS 10118</strain>
    </source>
</reference>
<reference evidence="5" key="3">
    <citation type="submission" date="2014-01" db="EMBL/GenBank/DDBJ databases">
        <title>Evolution of pathogenesis and genome organization in the Tremellales.</title>
        <authorList>
            <person name="Cuomo C."/>
            <person name="Litvintseva A."/>
            <person name="Heitman J."/>
            <person name="Chen Y."/>
            <person name="Sun S."/>
            <person name="Springer D."/>
            <person name="Dromer F."/>
            <person name="Young S."/>
            <person name="Zeng Q."/>
            <person name="Chapman S."/>
            <person name="Gujja S."/>
            <person name="Saif S."/>
            <person name="Birren B."/>
        </authorList>
    </citation>
    <scope>NUCLEOTIDE SEQUENCE</scope>
    <source>
        <strain evidence="5">CBS 10118</strain>
    </source>
</reference>
<evidence type="ECO:0000256" key="4">
    <source>
        <dbReference type="SAM" id="MobiDB-lite"/>
    </source>
</evidence>
<evidence type="ECO:0000256" key="3">
    <source>
        <dbReference type="ARBA" id="ARBA00035264"/>
    </source>
</evidence>
<dbReference type="Pfam" id="PF01084">
    <property type="entry name" value="Ribosomal_S18"/>
    <property type="match status" value="1"/>
</dbReference>
<evidence type="ECO:0000256" key="1">
    <source>
        <dbReference type="ARBA" id="ARBA00022980"/>
    </source>
</evidence>
<feature type="region of interest" description="Disordered" evidence="4">
    <location>
        <begin position="13"/>
        <end position="33"/>
    </location>
</feature>
<dbReference type="EMBL" id="CP144544">
    <property type="protein sequence ID" value="WVW84176.1"/>
    <property type="molecule type" value="Genomic_DNA"/>
</dbReference>
<sequence>MVRPPLSIRLLHTSLPHRAPAGSSSTPSARDSIASLLSSASTDDATRRLFDSMTSRVKTEADEKRKVFRPNSYAPPHSLTNSSLYPTPRPYAKSPLLGPSKKIASKIDPFHLTQSSPLDHDLNPLFALNFVNPMGKIKSRAETGLTWKSQRKIGKLVRRSRSMGLISRWSNLPVQGGLGKGLGKIGGRF</sequence>
<dbReference type="RefSeq" id="XP_019046580.1">
    <property type="nucleotide sequence ID" value="XM_019191950.1"/>
</dbReference>
<dbReference type="InterPro" id="IPR001648">
    <property type="entry name" value="Ribosomal_bS18"/>
</dbReference>
<dbReference type="OrthoDB" id="21463at2759"/>
<dbReference type="SUPFAM" id="SSF46911">
    <property type="entry name" value="Ribosomal protein S18"/>
    <property type="match status" value="1"/>
</dbReference>
<dbReference type="GO" id="GO:0006412">
    <property type="term" value="P:translation"/>
    <property type="evidence" value="ECO:0007669"/>
    <property type="project" value="InterPro"/>
</dbReference>
<dbReference type="GO" id="GO:0005840">
    <property type="term" value="C:ribosome"/>
    <property type="evidence" value="ECO:0007669"/>
    <property type="project" value="UniProtKB-KW"/>
</dbReference>
<dbReference type="VEuPathDB" id="FungiDB:I302_05330"/>
<dbReference type="EMBL" id="KI894021">
    <property type="protein sequence ID" value="OCF25510.1"/>
    <property type="molecule type" value="Genomic_DNA"/>
</dbReference>
<dbReference type="Proteomes" id="UP000092730">
    <property type="component" value="Chromosome 4"/>
</dbReference>
<feature type="region of interest" description="Disordered" evidence="4">
    <location>
        <begin position="56"/>
        <end position="86"/>
    </location>
</feature>
<name>A0A1B9G3C5_9TREE</name>
<reference evidence="6" key="2">
    <citation type="submission" date="2013-07" db="EMBL/GenBank/DDBJ databases">
        <authorList>
            <consortium name="The Broad Institute Genome Sequencing Platform"/>
            <person name="Cuomo C."/>
            <person name="Litvintseva A."/>
            <person name="Chen Y."/>
            <person name="Heitman J."/>
            <person name="Sun S."/>
            <person name="Springer D."/>
            <person name="Dromer F."/>
            <person name="Young S.K."/>
            <person name="Zeng Q."/>
            <person name="Gargeya S."/>
            <person name="Fitzgerald M."/>
            <person name="Abouelleil A."/>
            <person name="Alvarado L."/>
            <person name="Berlin A.M."/>
            <person name="Chapman S.B."/>
            <person name="Dewar J."/>
            <person name="Goldberg J."/>
            <person name="Griggs A."/>
            <person name="Gujja S."/>
            <person name="Hansen M."/>
            <person name="Howarth C."/>
            <person name="Imamovic A."/>
            <person name="Larimer J."/>
            <person name="McCowan C."/>
            <person name="Murphy C."/>
            <person name="Pearson M."/>
            <person name="Priest M."/>
            <person name="Roberts A."/>
            <person name="Saif S."/>
            <person name="Shea T."/>
            <person name="Sykes S."/>
            <person name="Wortman J."/>
            <person name="Nusbaum C."/>
            <person name="Birren B."/>
        </authorList>
    </citation>
    <scope>NUCLEOTIDE SEQUENCE</scope>
    <source>
        <strain evidence="6">CBS 10118</strain>
    </source>
</reference>
<keyword evidence="7" id="KW-1185">Reference proteome</keyword>
<evidence type="ECO:0000313" key="6">
    <source>
        <dbReference type="EMBL" id="WVW84176.1"/>
    </source>
</evidence>
<keyword evidence="2" id="KW-0687">Ribonucleoprotein</keyword>
<dbReference type="STRING" id="1296100.A0A1B9G3C5"/>
<proteinExistence type="predicted"/>
<dbReference type="GO" id="GO:1990904">
    <property type="term" value="C:ribonucleoprotein complex"/>
    <property type="evidence" value="ECO:0007669"/>
    <property type="project" value="UniProtKB-KW"/>
</dbReference>
<reference evidence="6" key="4">
    <citation type="submission" date="2024-02" db="EMBL/GenBank/DDBJ databases">
        <title>Comparative genomics of Cryptococcus and Kwoniella reveals pathogenesis evolution and contrasting modes of karyotype evolution via chromosome fusion or intercentromeric recombination.</title>
        <authorList>
            <person name="Coelho M.A."/>
            <person name="David-Palma M."/>
            <person name="Shea T."/>
            <person name="Bowers K."/>
            <person name="McGinley-Smith S."/>
            <person name="Mohammad A.W."/>
            <person name="Gnirke A."/>
            <person name="Yurkov A.M."/>
            <person name="Nowrousian M."/>
            <person name="Sun S."/>
            <person name="Cuomo C.A."/>
            <person name="Heitman J."/>
        </authorList>
    </citation>
    <scope>NUCLEOTIDE SEQUENCE</scope>
    <source>
        <strain evidence="6">CBS 10118</strain>
    </source>
</reference>
<organism evidence="5">
    <name type="scientific">Kwoniella bestiolae CBS 10118</name>
    <dbReference type="NCBI Taxonomy" id="1296100"/>
    <lineage>
        <taxon>Eukaryota</taxon>
        <taxon>Fungi</taxon>
        <taxon>Dikarya</taxon>
        <taxon>Basidiomycota</taxon>
        <taxon>Agaricomycotina</taxon>
        <taxon>Tremellomycetes</taxon>
        <taxon>Tremellales</taxon>
        <taxon>Cryptococcaceae</taxon>
        <taxon>Kwoniella</taxon>
    </lineage>
</organism>
<keyword evidence="1 5" id="KW-0689">Ribosomal protein</keyword>
<gene>
    <name evidence="5" type="ORF">I302_05330</name>
    <name evidence="6" type="ORF">I302_106206</name>
</gene>
<dbReference type="KEGG" id="kbi:30209729"/>
<evidence type="ECO:0000256" key="2">
    <source>
        <dbReference type="ARBA" id="ARBA00023274"/>
    </source>
</evidence>
<protein>
    <recommendedName>
        <fullName evidence="3">Small ribosomal subunit protein bS18m</fullName>
    </recommendedName>
</protein>
<dbReference type="AlphaFoldDB" id="A0A1B9G3C5"/>
<accession>A0A1B9G3C5</accession>
<dbReference type="InterPro" id="IPR036870">
    <property type="entry name" value="Ribosomal_bS18_sf"/>
</dbReference>
<evidence type="ECO:0000313" key="7">
    <source>
        <dbReference type="Proteomes" id="UP000092730"/>
    </source>
</evidence>
<dbReference type="GO" id="GO:0003735">
    <property type="term" value="F:structural constituent of ribosome"/>
    <property type="evidence" value="ECO:0007669"/>
    <property type="project" value="InterPro"/>
</dbReference>
<dbReference type="Gene3D" id="4.10.640.10">
    <property type="entry name" value="Ribosomal protein S18"/>
    <property type="match status" value="1"/>
</dbReference>